<dbReference type="Proteomes" id="UP000326881">
    <property type="component" value="Chromosome"/>
</dbReference>
<keyword evidence="2" id="KW-0808">Transferase</keyword>
<dbReference type="PANTHER" id="PTHR45947:SF3">
    <property type="entry name" value="SULFOQUINOVOSYL TRANSFERASE SQD2"/>
    <property type="match status" value="1"/>
</dbReference>
<evidence type="ECO:0000259" key="1">
    <source>
        <dbReference type="Pfam" id="PF13439"/>
    </source>
</evidence>
<dbReference type="SUPFAM" id="SSF53756">
    <property type="entry name" value="UDP-Glycosyltransferase/glycogen phosphorylase"/>
    <property type="match status" value="1"/>
</dbReference>
<gene>
    <name evidence="2" type="ORF">FZ934_10670</name>
</gene>
<accession>A0A5Q0CAD5</accession>
<evidence type="ECO:0000313" key="2">
    <source>
        <dbReference type="EMBL" id="QFY62422.1"/>
    </source>
</evidence>
<dbReference type="EMBL" id="CP043498">
    <property type="protein sequence ID" value="QFY62422.1"/>
    <property type="molecule type" value="Genomic_DNA"/>
</dbReference>
<dbReference type="RefSeq" id="WP_153272421.1">
    <property type="nucleotide sequence ID" value="NZ_CP043498.1"/>
</dbReference>
<dbReference type="CDD" id="cd03814">
    <property type="entry name" value="GT4-like"/>
    <property type="match status" value="1"/>
</dbReference>
<dbReference type="AlphaFoldDB" id="A0A5Q0CAD5"/>
<name>A0A5Q0CAD5_9HYPH</name>
<dbReference type="Pfam" id="PF13692">
    <property type="entry name" value="Glyco_trans_1_4"/>
    <property type="match status" value="1"/>
</dbReference>
<reference evidence="2 3" key="1">
    <citation type="submission" date="2019-08" db="EMBL/GenBank/DDBJ databases">
        <title>Prosopis cineraria nodule microbiome.</title>
        <authorList>
            <person name="Ali R."/>
            <person name="Chaluvadi S.R."/>
            <person name="Wang X."/>
        </authorList>
    </citation>
    <scope>NUCLEOTIDE SEQUENCE [LARGE SCALE GENOMIC DNA]</scope>
    <source>
        <strain evidence="2 3">BG7</strain>
    </source>
</reference>
<dbReference type="InterPro" id="IPR050194">
    <property type="entry name" value="Glycosyltransferase_grp1"/>
</dbReference>
<keyword evidence="3" id="KW-1185">Reference proteome</keyword>
<dbReference type="InterPro" id="IPR028098">
    <property type="entry name" value="Glyco_trans_4-like_N"/>
</dbReference>
<dbReference type="GO" id="GO:0016757">
    <property type="term" value="F:glycosyltransferase activity"/>
    <property type="evidence" value="ECO:0007669"/>
    <property type="project" value="UniProtKB-ARBA"/>
</dbReference>
<organism evidence="2 3">
    <name type="scientific">Rhizobium grahamii</name>
    <dbReference type="NCBI Taxonomy" id="1120045"/>
    <lineage>
        <taxon>Bacteria</taxon>
        <taxon>Pseudomonadati</taxon>
        <taxon>Pseudomonadota</taxon>
        <taxon>Alphaproteobacteria</taxon>
        <taxon>Hyphomicrobiales</taxon>
        <taxon>Rhizobiaceae</taxon>
        <taxon>Rhizobium/Agrobacterium group</taxon>
        <taxon>Rhizobium</taxon>
    </lineage>
</organism>
<dbReference type="PANTHER" id="PTHR45947">
    <property type="entry name" value="SULFOQUINOVOSYL TRANSFERASE SQD2"/>
    <property type="match status" value="1"/>
</dbReference>
<feature type="domain" description="Glycosyltransferase subfamily 4-like N-terminal" evidence="1">
    <location>
        <begin position="36"/>
        <end position="187"/>
    </location>
</feature>
<sequence length="381" mass="42120">MLQRLSNVEDEDIGGALPLGKPERLVIVTDAWHPQVNGVVRSIENTNRELAKLGVEVAMVTPQGFRSVPCPTYPEIRLSIATYGQVARQIRQHNPSYVHIATEGPLGLTARRWCLKNRMPFSTSYHTRFPEYVAARLPIPKSWLYSFVRWFHNSGAGCMVATPSLARELSDKGIRNLVPWSRGIDANQFHPTALEDRPFGLQRPVFMTVGRVALEKNLPAFLDLDLPGSKVVVGDGPARAELEKRHPDVLFTGLKFGEELARIYAQADVFVFPSLTDTFGNTILEALASGVPVAAYPVTGPLDIIGEDSDVGALDEDLRAACLAALACSREKARELAVQYSWEAATQQFINNIRAANGVITPKWKKAWQFAKTLPRARKPA</sequence>
<protein>
    <submittedName>
        <fullName evidence="2">Glycosyltransferase family 1 protein</fullName>
    </submittedName>
</protein>
<dbReference type="Pfam" id="PF13439">
    <property type="entry name" value="Glyco_transf_4"/>
    <property type="match status" value="1"/>
</dbReference>
<dbReference type="OrthoDB" id="9802525at2"/>
<dbReference type="Gene3D" id="3.40.50.2000">
    <property type="entry name" value="Glycogen Phosphorylase B"/>
    <property type="match status" value="2"/>
</dbReference>
<dbReference type="KEGG" id="rgr:FZ934_10670"/>
<evidence type="ECO:0000313" key="3">
    <source>
        <dbReference type="Proteomes" id="UP000326881"/>
    </source>
</evidence>
<proteinExistence type="predicted"/>